<protein>
    <recommendedName>
        <fullName evidence="1">DUF6094 domain-containing protein</fullName>
    </recommendedName>
</protein>
<dbReference type="InterPro" id="IPR046076">
    <property type="entry name" value="DUF6094"/>
</dbReference>
<evidence type="ECO:0000313" key="2">
    <source>
        <dbReference type="EMBL" id="NHN33269.1"/>
    </source>
</evidence>
<dbReference type="EMBL" id="JAAOIW010000011">
    <property type="protein sequence ID" value="NHN33269.1"/>
    <property type="molecule type" value="Genomic_DNA"/>
</dbReference>
<comment type="caution">
    <text evidence="2">The sequence shown here is derived from an EMBL/GenBank/DDBJ whole genome shotgun (WGS) entry which is preliminary data.</text>
</comment>
<evidence type="ECO:0000313" key="3">
    <source>
        <dbReference type="Proteomes" id="UP001165962"/>
    </source>
</evidence>
<dbReference type="InterPro" id="IPR029063">
    <property type="entry name" value="SAM-dependent_MTases_sf"/>
</dbReference>
<name>A0ABX0JA59_9BACL</name>
<sequence length="325" mass="36590">METCKYGSYGGDGKSNAEMQKLVRLLPSGVALEMLSDSLREQGGNVKSYGVELEESRYEEARQVLDHVIHDGYENLRTQPMFSLLWLNPPYQDGFSERTELTFLRSLTGAKNGVLQKDGLMMFCIPQYVIKDTASVLSGRFRNFRVYRFTDANYDVFKQVVVIATFGKTSGEDSKKNYKWLKSIGEGEKEMLPTLAEISEKIDVRFSDGELGFFRAGKMNPKEIAKDLAASPLFEELKKRLEPKNLAANMKRPMLPLKPAHMGIAIASGAVGGNLGTHIVAGITKRRKDITEIHDDEGRRTGEKTTEYFQSTVRVFTPDDIYDLE</sequence>
<organism evidence="2 3">
    <name type="scientific">Paenibacillus agricola</name>
    <dbReference type="NCBI Taxonomy" id="2716264"/>
    <lineage>
        <taxon>Bacteria</taxon>
        <taxon>Bacillati</taxon>
        <taxon>Bacillota</taxon>
        <taxon>Bacilli</taxon>
        <taxon>Bacillales</taxon>
        <taxon>Paenibacillaceae</taxon>
        <taxon>Paenibacillus</taxon>
    </lineage>
</organism>
<gene>
    <name evidence="2" type="ORF">G9U52_25985</name>
</gene>
<accession>A0ABX0JA59</accession>
<proteinExistence type="predicted"/>
<dbReference type="Proteomes" id="UP001165962">
    <property type="component" value="Unassembled WGS sequence"/>
</dbReference>
<dbReference type="Pfam" id="PF19587">
    <property type="entry name" value="DUF6094"/>
    <property type="match status" value="1"/>
</dbReference>
<dbReference type="SUPFAM" id="SSF53335">
    <property type="entry name" value="S-adenosyl-L-methionine-dependent methyltransferases"/>
    <property type="match status" value="1"/>
</dbReference>
<reference evidence="2" key="1">
    <citation type="submission" date="2020-03" db="EMBL/GenBank/DDBJ databases">
        <title>Draft sequencing of Paenibacilllus sp. S3N08.</title>
        <authorList>
            <person name="Kim D.-U."/>
        </authorList>
    </citation>
    <scope>NUCLEOTIDE SEQUENCE</scope>
    <source>
        <strain evidence="2">S3N08</strain>
    </source>
</reference>
<evidence type="ECO:0000259" key="1">
    <source>
        <dbReference type="Pfam" id="PF19587"/>
    </source>
</evidence>
<feature type="domain" description="DUF6094" evidence="1">
    <location>
        <begin position="5"/>
        <end position="201"/>
    </location>
</feature>
<keyword evidence="3" id="KW-1185">Reference proteome</keyword>